<protein>
    <recommendedName>
        <fullName evidence="2">Flagellar biosynthetic protein FlhB</fullName>
    </recommendedName>
</protein>
<comment type="caution">
    <text evidence="5">The sequence shown here is derived from an EMBL/GenBank/DDBJ whole genome shotgun (WGS) entry which is preliminary data.</text>
</comment>
<reference evidence="5 6" key="1">
    <citation type="submission" date="2014-09" db="EMBL/GenBank/DDBJ databases">
        <authorList>
            <person name="Grob C."/>
            <person name="Taubert M."/>
            <person name="Howat A.M."/>
            <person name="Burns O.J."/>
            <person name="Dixon J.L."/>
            <person name="Chen Y."/>
            <person name="Murrell J.C."/>
        </authorList>
    </citation>
    <scope>NUCLEOTIDE SEQUENCE [LARGE SCALE GENOMIC DNA]</scope>
    <source>
        <strain evidence="5">L4</strain>
    </source>
</reference>
<evidence type="ECO:0000313" key="6">
    <source>
        <dbReference type="Proteomes" id="UP000029999"/>
    </source>
</evidence>
<comment type="function">
    <text evidence="4">Required for formation of the rod structure in the basal body of the flagellar apparatus. Together with FliI and FliH, may constitute the export apparatus of flagellin.</text>
</comment>
<sequence>MNKNDDILRAIALQYDGDNAPTVTASGEGAIAEEILRIAREHNIPLKEDALLAELLSDLNLGEEIPPMLYRVIAEVIAYAYLVSGKVPVKKGENTN</sequence>
<evidence type="ECO:0000256" key="3">
    <source>
        <dbReference type="ARBA" id="ARBA00023225"/>
    </source>
</evidence>
<dbReference type="GO" id="GO:0009306">
    <property type="term" value="P:protein secretion"/>
    <property type="evidence" value="ECO:0007669"/>
    <property type="project" value="InterPro"/>
</dbReference>
<keyword evidence="3" id="KW-1006">Bacterial flagellum protein export</keyword>
<evidence type="ECO:0000256" key="4">
    <source>
        <dbReference type="ARBA" id="ARBA00025078"/>
    </source>
</evidence>
<dbReference type="Proteomes" id="UP000029999">
    <property type="component" value="Unassembled WGS sequence"/>
</dbReference>
<dbReference type="GO" id="GO:0005886">
    <property type="term" value="C:plasma membrane"/>
    <property type="evidence" value="ECO:0007669"/>
    <property type="project" value="TreeGrafter"/>
</dbReference>
<comment type="similarity">
    <text evidence="1">Belongs to the type III secretion exporter family.</text>
</comment>
<dbReference type="Pfam" id="PF01312">
    <property type="entry name" value="Bac_export_2"/>
    <property type="match status" value="1"/>
</dbReference>
<dbReference type="InterPro" id="IPR006135">
    <property type="entry name" value="T3SS_substrate_exporter"/>
</dbReference>
<dbReference type="PANTHER" id="PTHR30531:SF12">
    <property type="entry name" value="FLAGELLAR BIOSYNTHETIC PROTEIN FLHB"/>
    <property type="match status" value="1"/>
</dbReference>
<gene>
    <name evidence="5" type="ORF">LP43_0933</name>
</gene>
<evidence type="ECO:0000256" key="2">
    <source>
        <dbReference type="ARBA" id="ARBA00021622"/>
    </source>
</evidence>
<dbReference type="PANTHER" id="PTHR30531">
    <property type="entry name" value="FLAGELLAR BIOSYNTHETIC PROTEIN FLHB"/>
    <property type="match status" value="1"/>
</dbReference>
<name>A0A0A0BFM5_9GAMM</name>
<accession>A0A0A0BFM5</accession>
<dbReference type="RefSeq" id="WP_008291264.1">
    <property type="nucleotide sequence ID" value="NZ_JADFAB010000001.1"/>
</dbReference>
<organism evidence="5 6">
    <name type="scientific">Methylophaga thiooxydans</name>
    <dbReference type="NCBI Taxonomy" id="392484"/>
    <lineage>
        <taxon>Bacteria</taxon>
        <taxon>Pseudomonadati</taxon>
        <taxon>Pseudomonadota</taxon>
        <taxon>Gammaproteobacteria</taxon>
        <taxon>Thiotrichales</taxon>
        <taxon>Piscirickettsiaceae</taxon>
        <taxon>Methylophaga</taxon>
    </lineage>
</organism>
<dbReference type="Gene3D" id="3.40.1690.10">
    <property type="entry name" value="secretion proteins EscU"/>
    <property type="match status" value="1"/>
</dbReference>
<dbReference type="SUPFAM" id="SSF160544">
    <property type="entry name" value="EscU C-terminal domain-like"/>
    <property type="match status" value="1"/>
</dbReference>
<proteinExistence type="inferred from homology"/>
<dbReference type="STRING" id="392484.LP43_0933"/>
<keyword evidence="3" id="KW-0653">Protein transport</keyword>
<evidence type="ECO:0000313" key="5">
    <source>
        <dbReference type="EMBL" id="KGM07323.1"/>
    </source>
</evidence>
<keyword evidence="3" id="KW-0813">Transport</keyword>
<evidence type="ECO:0000256" key="1">
    <source>
        <dbReference type="ARBA" id="ARBA00010690"/>
    </source>
</evidence>
<dbReference type="AlphaFoldDB" id="A0A0A0BFM5"/>
<dbReference type="InterPro" id="IPR029025">
    <property type="entry name" value="T3SS_substrate_exporter_C"/>
</dbReference>
<dbReference type="EMBL" id="JRQD01000002">
    <property type="protein sequence ID" value="KGM07323.1"/>
    <property type="molecule type" value="Genomic_DNA"/>
</dbReference>